<dbReference type="AlphaFoldDB" id="A0A420XNE9"/>
<dbReference type="InterPro" id="IPR001867">
    <property type="entry name" value="OmpR/PhoB-type_DNA-bd"/>
</dbReference>
<proteinExistence type="predicted"/>
<keyword evidence="4 7" id="KW-0238">DNA-binding</keyword>
<feature type="modified residue" description="4-aspartylphosphate" evidence="6">
    <location>
        <position position="61"/>
    </location>
</feature>
<dbReference type="SMART" id="SM00448">
    <property type="entry name" value="REC"/>
    <property type="match status" value="1"/>
</dbReference>
<dbReference type="SUPFAM" id="SSF52172">
    <property type="entry name" value="CheY-like"/>
    <property type="match status" value="1"/>
</dbReference>
<dbReference type="GO" id="GO:0000156">
    <property type="term" value="F:phosphorelay response regulator activity"/>
    <property type="evidence" value="ECO:0007669"/>
    <property type="project" value="TreeGrafter"/>
</dbReference>
<evidence type="ECO:0000256" key="6">
    <source>
        <dbReference type="PROSITE-ProRule" id="PRU00169"/>
    </source>
</evidence>
<comment type="caution">
    <text evidence="10">The sequence shown here is derived from an EMBL/GenBank/DDBJ whole genome shotgun (WGS) entry which is preliminary data.</text>
</comment>
<dbReference type="PROSITE" id="PS50110">
    <property type="entry name" value="RESPONSE_REGULATORY"/>
    <property type="match status" value="1"/>
</dbReference>
<evidence type="ECO:0000256" key="7">
    <source>
        <dbReference type="PROSITE-ProRule" id="PRU01091"/>
    </source>
</evidence>
<feature type="domain" description="OmpR/PhoB-type" evidence="9">
    <location>
        <begin position="142"/>
        <end position="246"/>
    </location>
</feature>
<keyword evidence="2" id="KW-0902">Two-component regulatory system</keyword>
<dbReference type="Gene3D" id="1.10.10.10">
    <property type="entry name" value="Winged helix-like DNA-binding domain superfamily/Winged helix DNA-binding domain"/>
    <property type="match status" value="1"/>
</dbReference>
<feature type="domain" description="Response regulatory" evidence="8">
    <location>
        <begin position="12"/>
        <end position="125"/>
    </location>
</feature>
<protein>
    <submittedName>
        <fullName evidence="10">DNA-binding response OmpR family regulator</fullName>
    </submittedName>
</protein>
<dbReference type="GO" id="GO:0005829">
    <property type="term" value="C:cytosol"/>
    <property type="evidence" value="ECO:0007669"/>
    <property type="project" value="TreeGrafter"/>
</dbReference>
<dbReference type="SMART" id="SM00862">
    <property type="entry name" value="Trans_reg_C"/>
    <property type="match status" value="1"/>
</dbReference>
<dbReference type="EMBL" id="RBWV01000013">
    <property type="protein sequence ID" value="RKS72793.1"/>
    <property type="molecule type" value="Genomic_DNA"/>
</dbReference>
<dbReference type="InterPro" id="IPR039420">
    <property type="entry name" value="WalR-like"/>
</dbReference>
<keyword evidence="1 6" id="KW-0597">Phosphoprotein</keyword>
<dbReference type="PANTHER" id="PTHR48111">
    <property type="entry name" value="REGULATOR OF RPOS"/>
    <property type="match status" value="1"/>
</dbReference>
<evidence type="ECO:0000256" key="4">
    <source>
        <dbReference type="ARBA" id="ARBA00023125"/>
    </source>
</evidence>
<dbReference type="SUPFAM" id="SSF46894">
    <property type="entry name" value="C-terminal effector domain of the bipartite response regulators"/>
    <property type="match status" value="1"/>
</dbReference>
<keyword evidence="3" id="KW-0805">Transcription regulation</keyword>
<dbReference type="Gene3D" id="6.10.250.690">
    <property type="match status" value="1"/>
</dbReference>
<dbReference type="GO" id="GO:0006355">
    <property type="term" value="P:regulation of DNA-templated transcription"/>
    <property type="evidence" value="ECO:0007669"/>
    <property type="project" value="InterPro"/>
</dbReference>
<dbReference type="InterPro" id="IPR011006">
    <property type="entry name" value="CheY-like_superfamily"/>
</dbReference>
<evidence type="ECO:0000256" key="5">
    <source>
        <dbReference type="ARBA" id="ARBA00023163"/>
    </source>
</evidence>
<evidence type="ECO:0000313" key="10">
    <source>
        <dbReference type="EMBL" id="RKS72793.1"/>
    </source>
</evidence>
<dbReference type="InterPro" id="IPR016032">
    <property type="entry name" value="Sig_transdc_resp-reg_C-effctor"/>
</dbReference>
<dbReference type="Pfam" id="PF00486">
    <property type="entry name" value="Trans_reg_C"/>
    <property type="match status" value="1"/>
</dbReference>
<organism evidence="10 11">
    <name type="scientific">Motilibacter peucedani</name>
    <dbReference type="NCBI Taxonomy" id="598650"/>
    <lineage>
        <taxon>Bacteria</taxon>
        <taxon>Bacillati</taxon>
        <taxon>Actinomycetota</taxon>
        <taxon>Actinomycetes</taxon>
        <taxon>Motilibacterales</taxon>
        <taxon>Motilibacteraceae</taxon>
        <taxon>Motilibacter</taxon>
    </lineage>
</organism>
<evidence type="ECO:0000256" key="2">
    <source>
        <dbReference type="ARBA" id="ARBA00023012"/>
    </source>
</evidence>
<feature type="DNA-binding region" description="OmpR/PhoB-type" evidence="7">
    <location>
        <begin position="142"/>
        <end position="246"/>
    </location>
</feature>
<dbReference type="InterPro" id="IPR001789">
    <property type="entry name" value="Sig_transdc_resp-reg_receiver"/>
</dbReference>
<evidence type="ECO:0000313" key="11">
    <source>
        <dbReference type="Proteomes" id="UP000281955"/>
    </source>
</evidence>
<reference evidence="10 11" key="1">
    <citation type="submission" date="2018-10" db="EMBL/GenBank/DDBJ databases">
        <title>Genomic Encyclopedia of Archaeal and Bacterial Type Strains, Phase II (KMG-II): from individual species to whole genera.</title>
        <authorList>
            <person name="Goeker M."/>
        </authorList>
    </citation>
    <scope>NUCLEOTIDE SEQUENCE [LARGE SCALE GENOMIC DNA]</scope>
    <source>
        <strain evidence="10 11">RP-AC37</strain>
    </source>
</reference>
<evidence type="ECO:0000256" key="3">
    <source>
        <dbReference type="ARBA" id="ARBA00023015"/>
    </source>
</evidence>
<evidence type="ECO:0000259" key="8">
    <source>
        <dbReference type="PROSITE" id="PS50110"/>
    </source>
</evidence>
<dbReference type="PANTHER" id="PTHR48111:SF21">
    <property type="entry name" value="DNA-BINDING DUAL MASTER TRANSCRIPTIONAL REGULATOR RPAA"/>
    <property type="match status" value="1"/>
</dbReference>
<sequence>MALRETGEVTDRVLVVEDDDSIRSVLRMGLEDEGYDVGEASSAEQAITAMRSHPADFMLVDIMLGGTDGLACIAEVRGWSDIPIVVVSARSDTRDVVSGLEAGADDYVTKPFQVAEIVARLRALRRRLHRPTPSALRRPAGADTVVIDGRGDAPLVLSPGEGILRRGDQRIHLTTTEFRLLCEICGAGGLVVSRPQLLESVWDRGFYGDERLVDVHIRRLRLKIEPDPSNPVLVVTERGLGYRLARH</sequence>
<dbReference type="GO" id="GO:0000976">
    <property type="term" value="F:transcription cis-regulatory region binding"/>
    <property type="evidence" value="ECO:0007669"/>
    <property type="project" value="TreeGrafter"/>
</dbReference>
<dbReference type="CDD" id="cd00383">
    <property type="entry name" value="trans_reg_C"/>
    <property type="match status" value="1"/>
</dbReference>
<keyword evidence="11" id="KW-1185">Reference proteome</keyword>
<gene>
    <name evidence="10" type="ORF">CLV35_3044</name>
</gene>
<name>A0A420XNE9_9ACTN</name>
<evidence type="ECO:0000256" key="1">
    <source>
        <dbReference type="ARBA" id="ARBA00022553"/>
    </source>
</evidence>
<keyword evidence="5" id="KW-0804">Transcription</keyword>
<dbReference type="Pfam" id="PF00072">
    <property type="entry name" value="Response_reg"/>
    <property type="match status" value="1"/>
</dbReference>
<dbReference type="Proteomes" id="UP000281955">
    <property type="component" value="Unassembled WGS sequence"/>
</dbReference>
<accession>A0A420XNE9</accession>
<dbReference type="Gene3D" id="3.40.50.2300">
    <property type="match status" value="1"/>
</dbReference>
<dbReference type="InterPro" id="IPR036388">
    <property type="entry name" value="WH-like_DNA-bd_sf"/>
</dbReference>
<dbReference type="GO" id="GO:0032993">
    <property type="term" value="C:protein-DNA complex"/>
    <property type="evidence" value="ECO:0007669"/>
    <property type="project" value="TreeGrafter"/>
</dbReference>
<dbReference type="PROSITE" id="PS51755">
    <property type="entry name" value="OMPR_PHOB"/>
    <property type="match status" value="1"/>
</dbReference>
<dbReference type="InParanoid" id="A0A420XNE9"/>
<evidence type="ECO:0000259" key="9">
    <source>
        <dbReference type="PROSITE" id="PS51755"/>
    </source>
</evidence>